<reference evidence="1" key="2">
    <citation type="journal article" date="2015" name="Fish Shellfish Immunol.">
        <title>Early steps in the European eel (Anguilla anguilla)-Vibrio vulnificus interaction in the gills: Role of the RtxA13 toxin.</title>
        <authorList>
            <person name="Callol A."/>
            <person name="Pajuelo D."/>
            <person name="Ebbesson L."/>
            <person name="Teles M."/>
            <person name="MacKenzie S."/>
            <person name="Amaro C."/>
        </authorList>
    </citation>
    <scope>NUCLEOTIDE SEQUENCE</scope>
</reference>
<protein>
    <submittedName>
        <fullName evidence="1">Uncharacterized protein</fullName>
    </submittedName>
</protein>
<dbReference type="EMBL" id="GBXM01097834">
    <property type="protein sequence ID" value="JAH10743.1"/>
    <property type="molecule type" value="Transcribed_RNA"/>
</dbReference>
<organism evidence="1">
    <name type="scientific">Anguilla anguilla</name>
    <name type="common">European freshwater eel</name>
    <name type="synonym">Muraena anguilla</name>
    <dbReference type="NCBI Taxonomy" id="7936"/>
    <lineage>
        <taxon>Eukaryota</taxon>
        <taxon>Metazoa</taxon>
        <taxon>Chordata</taxon>
        <taxon>Craniata</taxon>
        <taxon>Vertebrata</taxon>
        <taxon>Euteleostomi</taxon>
        <taxon>Actinopterygii</taxon>
        <taxon>Neopterygii</taxon>
        <taxon>Teleostei</taxon>
        <taxon>Anguilliformes</taxon>
        <taxon>Anguillidae</taxon>
        <taxon>Anguilla</taxon>
    </lineage>
</organism>
<evidence type="ECO:0000313" key="1">
    <source>
        <dbReference type="EMBL" id="JAH10743.1"/>
    </source>
</evidence>
<reference evidence="1" key="1">
    <citation type="submission" date="2014-11" db="EMBL/GenBank/DDBJ databases">
        <authorList>
            <person name="Amaro Gonzalez C."/>
        </authorList>
    </citation>
    <scope>NUCLEOTIDE SEQUENCE</scope>
</reference>
<accession>A0A0E9Q3T1</accession>
<name>A0A0E9Q3T1_ANGAN</name>
<dbReference type="AlphaFoldDB" id="A0A0E9Q3T1"/>
<sequence length="36" mass="4079">MTAYENLCVKYQHVNSTDTVKGLCSVFFFSSSVDEK</sequence>
<proteinExistence type="predicted"/>